<dbReference type="Gene3D" id="3.20.170.20">
    <property type="entry name" value="Protein of unknown function DUF952"/>
    <property type="match status" value="1"/>
</dbReference>
<dbReference type="EMBL" id="VXRY01000400">
    <property type="protein sequence ID" value="MXY34394.1"/>
    <property type="molecule type" value="Genomic_DNA"/>
</dbReference>
<evidence type="ECO:0000313" key="1">
    <source>
        <dbReference type="EMBL" id="MXY34394.1"/>
    </source>
</evidence>
<comment type="caution">
    <text evidence="1">The sequence shown here is derived from an EMBL/GenBank/DDBJ whole genome shotgun (WGS) entry which is preliminary data.</text>
</comment>
<sequence length="38" mass="4341">MTLIYKIFRAEEFEAFEEAGRTAGSPDDVRDGFVHFST</sequence>
<reference evidence="1" key="1">
    <citation type="submission" date="2019-09" db="EMBL/GenBank/DDBJ databases">
        <title>Characterisation of the sponge microbiome using genome-centric metagenomics.</title>
        <authorList>
            <person name="Engelberts J.P."/>
            <person name="Robbins S.J."/>
            <person name="De Goeij J.M."/>
            <person name="Aranda M."/>
            <person name="Bell S.C."/>
            <person name="Webster N.S."/>
        </authorList>
    </citation>
    <scope>NUCLEOTIDE SEQUENCE</scope>
    <source>
        <strain evidence="1">SB0664_bin_43</strain>
    </source>
</reference>
<dbReference type="AlphaFoldDB" id="A0A6B0Y066"/>
<dbReference type="SUPFAM" id="SSF56399">
    <property type="entry name" value="ADP-ribosylation"/>
    <property type="match status" value="1"/>
</dbReference>
<protein>
    <submittedName>
        <fullName evidence="1">DUF952 domain-containing protein</fullName>
    </submittedName>
</protein>
<accession>A0A6B0Y066</accession>
<organism evidence="1">
    <name type="scientific">Boseongicola sp. SB0664_bin_43</name>
    <dbReference type="NCBI Taxonomy" id="2604844"/>
    <lineage>
        <taxon>Bacteria</taxon>
        <taxon>Pseudomonadati</taxon>
        <taxon>Pseudomonadota</taxon>
        <taxon>Alphaproteobacteria</taxon>
        <taxon>Rhodobacterales</taxon>
        <taxon>Paracoccaceae</taxon>
        <taxon>Boseongicola</taxon>
    </lineage>
</organism>
<proteinExistence type="predicted"/>
<gene>
    <name evidence="1" type="ORF">F4Y60_09980</name>
</gene>
<feature type="non-terminal residue" evidence="1">
    <location>
        <position position="38"/>
    </location>
</feature>
<name>A0A6B0Y066_9RHOB</name>